<reference evidence="1 2" key="1">
    <citation type="submission" date="2012-01" db="EMBL/GenBank/DDBJ databases">
        <title>Complete sequence of Desulfotomaculum gibsoniae DSM 7213.</title>
        <authorList>
            <consortium name="US DOE Joint Genome Institute"/>
            <person name="Lucas S."/>
            <person name="Han J."/>
            <person name="Lapidus A."/>
            <person name="Cheng J.-F."/>
            <person name="Goodwin L."/>
            <person name="Pitluck S."/>
            <person name="Peters L."/>
            <person name="Ovchinnikova G."/>
            <person name="Teshima H."/>
            <person name="Detter J.C."/>
            <person name="Han C."/>
            <person name="Tapia R."/>
            <person name="Land M."/>
            <person name="Hauser L."/>
            <person name="Kyrpides N."/>
            <person name="Ivanova N."/>
            <person name="Pagani I."/>
            <person name="Parshina S."/>
            <person name="Plugge C."/>
            <person name="Muyzer G."/>
            <person name="Kuever J."/>
            <person name="Ivanova A."/>
            <person name="Nazina T."/>
            <person name="Klenk H.-P."/>
            <person name="Brambilla E."/>
            <person name="Spring S."/>
            <person name="Stams A.F."/>
            <person name="Woyke T."/>
        </authorList>
    </citation>
    <scope>NUCLEOTIDE SEQUENCE [LARGE SCALE GENOMIC DNA]</scope>
    <source>
        <strain evidence="1 2">DSM 7213</strain>
    </source>
</reference>
<dbReference type="InterPro" id="IPR038666">
    <property type="entry name" value="SSP1_head-tail_sf"/>
</dbReference>
<dbReference type="KEGG" id="dgi:Desgi_4415"/>
<protein>
    <submittedName>
        <fullName evidence="1">Phage head-tail adaptor, putative, SPP1 family</fullName>
    </submittedName>
</protein>
<organism evidence="1 2">
    <name type="scientific">Desulfoscipio gibsoniae DSM 7213</name>
    <dbReference type="NCBI Taxonomy" id="767817"/>
    <lineage>
        <taxon>Bacteria</taxon>
        <taxon>Bacillati</taxon>
        <taxon>Bacillota</taxon>
        <taxon>Clostridia</taxon>
        <taxon>Eubacteriales</taxon>
        <taxon>Desulfallaceae</taxon>
        <taxon>Desulfoscipio</taxon>
    </lineage>
</organism>
<evidence type="ECO:0000313" key="1">
    <source>
        <dbReference type="EMBL" id="AGL03654.1"/>
    </source>
</evidence>
<dbReference type="OrthoDB" id="9808209at2"/>
<dbReference type="eggNOG" id="COG5614">
    <property type="taxonomic scope" value="Bacteria"/>
</dbReference>
<dbReference type="Pfam" id="PF05521">
    <property type="entry name" value="Phage_HCP"/>
    <property type="match status" value="1"/>
</dbReference>
<name>R4KLU4_9FIRM</name>
<dbReference type="HOGENOM" id="CLU_147810_0_0_9"/>
<dbReference type="RefSeq" id="WP_006524212.1">
    <property type="nucleotide sequence ID" value="NC_021184.1"/>
</dbReference>
<keyword evidence="2" id="KW-1185">Reference proteome</keyword>
<dbReference type="EMBL" id="CP003273">
    <property type="protein sequence ID" value="AGL03654.1"/>
    <property type="molecule type" value="Genomic_DNA"/>
</dbReference>
<proteinExistence type="predicted"/>
<accession>R4KLU4</accession>
<dbReference type="NCBIfam" id="TIGR01563">
    <property type="entry name" value="gp16_SPP1"/>
    <property type="match status" value="1"/>
</dbReference>
<evidence type="ECO:0000313" key="2">
    <source>
        <dbReference type="Proteomes" id="UP000013520"/>
    </source>
</evidence>
<dbReference type="AlphaFoldDB" id="R4KLU4"/>
<dbReference type="Proteomes" id="UP000013520">
    <property type="component" value="Chromosome"/>
</dbReference>
<dbReference type="InterPro" id="IPR008767">
    <property type="entry name" value="Phage_SPP1_head-tail_adaptor"/>
</dbReference>
<dbReference type="Gene3D" id="2.40.10.270">
    <property type="entry name" value="Bacteriophage SPP1 head-tail adaptor protein"/>
    <property type="match status" value="1"/>
</dbReference>
<sequence length="110" mass="12701">MQVEIGDLRHRITFQKLTTSVNENGFEVETWEDFKTVWAAVSNLHGREYFAAAAVQAENTVKFTIRYLTGLDTTMRIVFQGKQYNITAIYNIKYQNRYLEIKALEVVSSG</sequence>
<gene>
    <name evidence="1" type="ORF">Desgi_4415</name>
</gene>
<dbReference type="STRING" id="767817.Desgi_4415"/>